<proteinExistence type="predicted"/>
<reference evidence="1 2" key="1">
    <citation type="submission" date="2015-09" db="EMBL/GenBank/DDBJ databases">
        <title>Identification and resolution of microdiversity through metagenomic sequencing of parallel consortia.</title>
        <authorList>
            <person name="Nelson W.C."/>
            <person name="Romine M.F."/>
            <person name="Lindemann S.R."/>
        </authorList>
    </citation>
    <scope>NUCLEOTIDE SEQUENCE [LARGE SCALE GENOMIC DNA]</scope>
    <source>
        <strain evidence="1">Ana</strain>
    </source>
</reference>
<evidence type="ECO:0000313" key="1">
    <source>
        <dbReference type="EMBL" id="KPQ31554.1"/>
    </source>
</evidence>
<protein>
    <submittedName>
        <fullName evidence="1">Uncharacterized protein</fullName>
    </submittedName>
</protein>
<dbReference type="EMBL" id="LJZR01000096">
    <property type="protein sequence ID" value="KPQ31554.1"/>
    <property type="molecule type" value="Genomic_DNA"/>
</dbReference>
<dbReference type="AlphaFoldDB" id="A0A0N8KLQ0"/>
<comment type="caution">
    <text evidence="1">The sequence shown here is derived from an EMBL/GenBank/DDBJ whole genome shotgun (WGS) entry which is preliminary data.</text>
</comment>
<accession>A0A0N8KLQ0</accession>
<name>A0A0N8KLQ0_9CYAN</name>
<sequence length="126" mass="13964">MRSCRQSRLMCWQVAMASMSAVRRSKGSTSLACYLAMTGVSEIPCRCRYPKPEPTYGQSLSKENSNGYSMAANPSDNAACCLDSDSLGERLRHRILGVCFLSAHDLLRDCQRTPTKDDQGVRKALH</sequence>
<organism evidence="1 2">
    <name type="scientific">Phormidesmis priestleyi Ana</name>
    <dbReference type="NCBI Taxonomy" id="1666911"/>
    <lineage>
        <taxon>Bacteria</taxon>
        <taxon>Bacillati</taxon>
        <taxon>Cyanobacteriota</taxon>
        <taxon>Cyanophyceae</taxon>
        <taxon>Leptolyngbyales</taxon>
        <taxon>Leptolyngbyaceae</taxon>
        <taxon>Phormidesmis</taxon>
    </lineage>
</organism>
<evidence type="ECO:0000313" key="2">
    <source>
        <dbReference type="Proteomes" id="UP000050465"/>
    </source>
</evidence>
<gene>
    <name evidence="1" type="ORF">HLUCCA11_23515</name>
</gene>
<dbReference type="Proteomes" id="UP000050465">
    <property type="component" value="Unassembled WGS sequence"/>
</dbReference>